<dbReference type="AlphaFoldDB" id="A0A6H0ZNH1"/>
<evidence type="ECO:0000313" key="1">
    <source>
        <dbReference type="EMBL" id="QIX22395.1"/>
    </source>
</evidence>
<dbReference type="RefSeq" id="WP_177319276.1">
    <property type="nucleotide sequence ID" value="NZ_CP050898.1"/>
</dbReference>
<organism evidence="1 2">
    <name type="scientific">Agrobacterium pusense</name>
    <dbReference type="NCBI Taxonomy" id="648995"/>
    <lineage>
        <taxon>Bacteria</taxon>
        <taxon>Pseudomonadati</taxon>
        <taxon>Pseudomonadota</taxon>
        <taxon>Alphaproteobacteria</taxon>
        <taxon>Hyphomicrobiales</taxon>
        <taxon>Rhizobiaceae</taxon>
        <taxon>Rhizobium/Agrobacterium group</taxon>
        <taxon>Agrobacterium</taxon>
    </lineage>
</organism>
<reference evidence="1 2" key="1">
    <citation type="submission" date="2020-04" db="EMBL/GenBank/DDBJ databases">
        <title>FDA dAtabase for Regulatory Grade micrObial Sequences (FDA-ARGOS): Supporting development and validation of Infectious Disease Dx tests.</title>
        <authorList>
            <person name="Sciortino C."/>
            <person name="Tallon L."/>
            <person name="Sadzewicz L."/>
            <person name="Vavikolanu K."/>
            <person name="Mehta A."/>
            <person name="Aluvathingal J."/>
            <person name="Nadendla S."/>
            <person name="Nandy P."/>
            <person name="Geyer C."/>
            <person name="Yan Y."/>
            <person name="Sichtig H."/>
        </authorList>
    </citation>
    <scope>NUCLEOTIDE SEQUENCE [LARGE SCALE GENOMIC DNA]</scope>
    <source>
        <strain evidence="1 2">FDAARGOS_633</strain>
    </source>
</reference>
<protein>
    <submittedName>
        <fullName evidence="1">Uncharacterized protein</fullName>
    </submittedName>
</protein>
<dbReference type="Proteomes" id="UP000500870">
    <property type="component" value="Chromosome 1"/>
</dbReference>
<proteinExistence type="predicted"/>
<dbReference type="EMBL" id="CP050898">
    <property type="protein sequence ID" value="QIX22395.1"/>
    <property type="molecule type" value="Genomic_DNA"/>
</dbReference>
<evidence type="ECO:0000313" key="2">
    <source>
        <dbReference type="Proteomes" id="UP000500870"/>
    </source>
</evidence>
<name>A0A6H0ZNH1_9HYPH</name>
<sequence length="115" mass="12825">MTNLTVQLLAELIDERYRPTPIRQLSSKKRKQYQADAVRSTRQRVDAALEIGIVLPTRQHIRDALTDAALHIIRSGGDGSETIHQVLESVFGEEADAVFAKIEAGKIESKFLKSP</sequence>
<accession>A0A6H0ZNH1</accession>
<gene>
    <name evidence="1" type="ORF">FOB41_15195</name>
</gene>